<dbReference type="Pfam" id="PF13173">
    <property type="entry name" value="AAA_14"/>
    <property type="match status" value="1"/>
</dbReference>
<reference evidence="2 3" key="1">
    <citation type="submission" date="2016-10" db="EMBL/GenBank/DDBJ databases">
        <authorList>
            <person name="de Groot N.N."/>
        </authorList>
    </citation>
    <scope>NUCLEOTIDE SEQUENCE [LARGE SCALE GENOMIC DNA]</scope>
    <source>
        <strain evidence="2 3">Nm24</strain>
    </source>
</reference>
<dbReference type="PANTHER" id="PTHR33295:SF18">
    <property type="entry name" value="AAA+ ATPASE DOMAIN-CONTAINING PROTEIN"/>
    <property type="match status" value="1"/>
</dbReference>
<dbReference type="EMBL" id="FPBL01000007">
    <property type="protein sequence ID" value="SFU69391.1"/>
    <property type="molecule type" value="Genomic_DNA"/>
</dbReference>
<dbReference type="InterPro" id="IPR041682">
    <property type="entry name" value="AAA_14"/>
</dbReference>
<name>A0A1I7I8Z2_9PROT</name>
<accession>A0A1I7I8Z2</accession>
<dbReference type="OrthoDB" id="9801684at2"/>
<dbReference type="SUPFAM" id="SSF52540">
    <property type="entry name" value="P-loop containing nucleoside triphosphate hydrolases"/>
    <property type="match status" value="1"/>
</dbReference>
<protein>
    <recommendedName>
        <fullName evidence="1">AAA domain-containing protein</fullName>
    </recommendedName>
</protein>
<sequence length="104" mass="12251">MKEKYRSVIRQKIIDAQAQALPQLTLRDVWRPLVPNKALAIIGIRQAGKSSFMWQLLAEYVQQGIPREGLLYFSFEDERLLGMQAEDLELVLEEFYQLNPQWRD</sequence>
<dbReference type="Proteomes" id="UP000183926">
    <property type="component" value="Unassembled WGS sequence"/>
</dbReference>
<organism evidence="2 3">
    <name type="scientific">Nitrosomonas eutropha</name>
    <dbReference type="NCBI Taxonomy" id="916"/>
    <lineage>
        <taxon>Bacteria</taxon>
        <taxon>Pseudomonadati</taxon>
        <taxon>Pseudomonadota</taxon>
        <taxon>Betaproteobacteria</taxon>
        <taxon>Nitrosomonadales</taxon>
        <taxon>Nitrosomonadaceae</taxon>
        <taxon>Nitrosomonas</taxon>
    </lineage>
</organism>
<dbReference type="InterPro" id="IPR027417">
    <property type="entry name" value="P-loop_NTPase"/>
</dbReference>
<proteinExistence type="predicted"/>
<dbReference type="PANTHER" id="PTHR33295">
    <property type="entry name" value="ATPASE"/>
    <property type="match status" value="1"/>
</dbReference>
<feature type="domain" description="AAA" evidence="1">
    <location>
        <begin position="36"/>
        <end position="96"/>
    </location>
</feature>
<evidence type="ECO:0000259" key="1">
    <source>
        <dbReference type="Pfam" id="PF13173"/>
    </source>
</evidence>
<dbReference type="AlphaFoldDB" id="A0A1I7I8Z2"/>
<evidence type="ECO:0000313" key="3">
    <source>
        <dbReference type="Proteomes" id="UP000183926"/>
    </source>
</evidence>
<evidence type="ECO:0000313" key="2">
    <source>
        <dbReference type="EMBL" id="SFU69391.1"/>
    </source>
</evidence>
<gene>
    <name evidence="2" type="ORF">SAMN05216339_107122</name>
</gene>